<keyword evidence="2" id="KW-1185">Reference proteome</keyword>
<dbReference type="Proteomes" id="UP000769528">
    <property type="component" value="Unassembled WGS sequence"/>
</dbReference>
<organism evidence="1 2">
    <name type="scientific">Wickerhamomyces mucosus</name>
    <dbReference type="NCBI Taxonomy" id="1378264"/>
    <lineage>
        <taxon>Eukaryota</taxon>
        <taxon>Fungi</taxon>
        <taxon>Dikarya</taxon>
        <taxon>Ascomycota</taxon>
        <taxon>Saccharomycotina</taxon>
        <taxon>Saccharomycetes</taxon>
        <taxon>Phaffomycetales</taxon>
        <taxon>Wickerhamomycetaceae</taxon>
        <taxon>Wickerhamomyces</taxon>
    </lineage>
</organism>
<dbReference type="EMBL" id="JAEUBF010000443">
    <property type="protein sequence ID" value="KAH3678394.1"/>
    <property type="molecule type" value="Genomic_DNA"/>
</dbReference>
<reference evidence="1" key="2">
    <citation type="submission" date="2021-01" db="EMBL/GenBank/DDBJ databases">
        <authorList>
            <person name="Schikora-Tamarit M.A."/>
        </authorList>
    </citation>
    <scope>NUCLEOTIDE SEQUENCE</scope>
    <source>
        <strain evidence="1">CBS6341</strain>
    </source>
</reference>
<protein>
    <recommendedName>
        <fullName evidence="3">Letm1 RBD domain-containing protein</fullName>
    </recommendedName>
</protein>
<dbReference type="OrthoDB" id="73691at2759"/>
<gene>
    <name evidence="1" type="ORF">WICMUC_001411</name>
</gene>
<reference evidence="1" key="1">
    <citation type="journal article" date="2021" name="Open Biol.">
        <title>Shared evolutionary footprints suggest mitochondrial oxidative damage underlies multiple complex I losses in fungi.</title>
        <authorList>
            <person name="Schikora-Tamarit M.A."/>
            <person name="Marcet-Houben M."/>
            <person name="Nosek J."/>
            <person name="Gabaldon T."/>
        </authorList>
    </citation>
    <scope>NUCLEOTIDE SEQUENCE</scope>
    <source>
        <strain evidence="1">CBS6341</strain>
    </source>
</reference>
<proteinExistence type="predicted"/>
<evidence type="ECO:0000313" key="2">
    <source>
        <dbReference type="Proteomes" id="UP000769528"/>
    </source>
</evidence>
<comment type="caution">
    <text evidence="1">The sequence shown here is derived from an EMBL/GenBank/DDBJ whole genome shotgun (WGS) entry which is preliminary data.</text>
</comment>
<evidence type="ECO:0000313" key="1">
    <source>
        <dbReference type="EMBL" id="KAH3678394.1"/>
    </source>
</evidence>
<dbReference type="AlphaFoldDB" id="A0A9P8TGX9"/>
<name>A0A9P8TGX9_9ASCO</name>
<accession>A0A9P8TGX9</accession>
<evidence type="ECO:0008006" key="3">
    <source>
        <dbReference type="Google" id="ProtNLM"/>
    </source>
</evidence>
<sequence length="408" mass="48218">MIKQFNYITVRRFQSTIPKVQKEQDFEELLSNNKKLQELWTSPNPHHSILEEQRHVSINCNESLPIILRNKAMVFKDVEIENPGNKGAGLIVKQYVEFAKSIIKFYRVGIQNVWRNYKSVKLLREKYYINDIDSKGADIKRRFKNSKDIIMTLNNYLSLKKIEFEVLQNAGKIPNESIINISRYELSLLKRTELDYWKLPLFSLILLVCGELTPFVVYVFPNLSPSTCVSPSILKSINSKNNLTFKQLRKPLNIFELNKNELILYNKLYFLIPNFWTFLPKSYYQNNLTDHLNYLKLDDYYLTKKYYNKINGLWLLSKNELIKSCLDRNLIDLSTSDITKLRTNELRIKMLLYLGLENIDFEHLQKIRQLELKESNKLINLRSSLVETVVIDDDSKELRHHHEGIKKG</sequence>